<dbReference type="PANTHER" id="PTHR46584:SF1">
    <property type="entry name" value="HMG DOMAIN-CONTAINING PROTEIN 4"/>
    <property type="match status" value="1"/>
</dbReference>
<dbReference type="Proteomes" id="UP000030759">
    <property type="component" value="Unassembled WGS sequence"/>
</dbReference>
<feature type="compositionally biased region" description="Acidic residues" evidence="1">
    <location>
        <begin position="99"/>
        <end position="108"/>
    </location>
</feature>
<feature type="domain" description="DUF4171" evidence="2">
    <location>
        <begin position="1"/>
        <end position="108"/>
    </location>
</feature>
<dbReference type="EMBL" id="KE685040">
    <property type="protein sequence ID" value="ERE65306.1"/>
    <property type="molecule type" value="Genomic_DNA"/>
</dbReference>
<proteinExistence type="predicted"/>
<dbReference type="InterPro" id="IPR025228">
    <property type="entry name" value="DUF4171"/>
</dbReference>
<evidence type="ECO:0000313" key="4">
    <source>
        <dbReference type="Proteomes" id="UP000030759"/>
    </source>
</evidence>
<dbReference type="PANTHER" id="PTHR46584">
    <property type="entry name" value="HMG DOMAIN-CONTAINING PROTEIN 4"/>
    <property type="match status" value="1"/>
</dbReference>
<organism evidence="3 4">
    <name type="scientific">Cricetulus griseus</name>
    <name type="common">Chinese hamster</name>
    <name type="synonym">Cricetulus barabensis griseus</name>
    <dbReference type="NCBI Taxonomy" id="10029"/>
    <lineage>
        <taxon>Eukaryota</taxon>
        <taxon>Metazoa</taxon>
        <taxon>Chordata</taxon>
        <taxon>Craniata</taxon>
        <taxon>Vertebrata</taxon>
        <taxon>Euteleostomi</taxon>
        <taxon>Mammalia</taxon>
        <taxon>Eutheria</taxon>
        <taxon>Euarchontoglires</taxon>
        <taxon>Glires</taxon>
        <taxon>Rodentia</taxon>
        <taxon>Myomorpha</taxon>
        <taxon>Muroidea</taxon>
        <taxon>Cricetidae</taxon>
        <taxon>Cricetinae</taxon>
        <taxon>Cricetulus</taxon>
    </lineage>
</organism>
<protein>
    <submittedName>
        <fullName evidence="3">HMG domain-containing protein 4</fullName>
    </submittedName>
</protein>
<feature type="compositionally biased region" description="Polar residues" evidence="1">
    <location>
        <begin position="47"/>
        <end position="58"/>
    </location>
</feature>
<sequence length="108" mass="11685">MDLLKAITYPLAAGAKSSKKTGEKSSSSSSHLESRKEHHKKKGNGNSGELSLEDSSAHNPPPQKMKPLYVNTETLTLHEPDGLKIKLILSPKEKGGSSVEEEAFQYPA</sequence>
<evidence type="ECO:0000259" key="2">
    <source>
        <dbReference type="Pfam" id="PF13775"/>
    </source>
</evidence>
<dbReference type="AlphaFoldDB" id="A0A061HVF0"/>
<dbReference type="InterPro" id="IPR042477">
    <property type="entry name" value="HMGXB4"/>
</dbReference>
<evidence type="ECO:0000313" key="3">
    <source>
        <dbReference type="EMBL" id="ERE65306.1"/>
    </source>
</evidence>
<dbReference type="Pfam" id="PF13775">
    <property type="entry name" value="DUF4171"/>
    <property type="match status" value="1"/>
</dbReference>
<accession>A0A061HVF0</accession>
<reference evidence="4" key="1">
    <citation type="journal article" date="2013" name="Nat. Biotechnol.">
        <title>Chinese hamster genome sequenced from sorted chromosomes.</title>
        <authorList>
            <person name="Brinkrolf K."/>
            <person name="Rupp O."/>
            <person name="Laux H."/>
            <person name="Kollin F."/>
            <person name="Ernst W."/>
            <person name="Linke B."/>
            <person name="Kofler R."/>
            <person name="Romand S."/>
            <person name="Hesse F."/>
            <person name="Budach W.E."/>
            <person name="Galosy S."/>
            <person name="Muller D."/>
            <person name="Noll T."/>
            <person name="Wienberg J."/>
            <person name="Jostock T."/>
            <person name="Leonard M."/>
            <person name="Grillari J."/>
            <person name="Tauch A."/>
            <person name="Goesmann A."/>
            <person name="Helk B."/>
            <person name="Mott J.E."/>
            <person name="Puhler A."/>
            <person name="Borth N."/>
        </authorList>
    </citation>
    <scope>NUCLEOTIDE SEQUENCE [LARGE SCALE GENOMIC DNA]</scope>
    <source>
        <strain evidence="4">17A/GY</strain>
    </source>
</reference>
<name>A0A061HVF0_CRIGR</name>
<gene>
    <name evidence="3" type="ORF">H671_xg20346</name>
</gene>
<evidence type="ECO:0000256" key="1">
    <source>
        <dbReference type="SAM" id="MobiDB-lite"/>
    </source>
</evidence>
<feature type="region of interest" description="Disordered" evidence="1">
    <location>
        <begin position="1"/>
        <end position="69"/>
    </location>
</feature>
<feature type="region of interest" description="Disordered" evidence="1">
    <location>
        <begin position="89"/>
        <end position="108"/>
    </location>
</feature>